<proteinExistence type="predicted"/>
<name>A5ZQV0_9FIRM</name>
<dbReference type="HOGENOM" id="CLU_2680345_0_0_9"/>
<reference evidence="1 2" key="1">
    <citation type="submission" date="2007-03" db="EMBL/GenBank/DDBJ databases">
        <authorList>
            <person name="Fulton L."/>
            <person name="Clifton S."/>
            <person name="Fulton B."/>
            <person name="Xu J."/>
            <person name="Minx P."/>
            <person name="Pepin K.H."/>
            <person name="Johnson M."/>
            <person name="Thiruvilangam P."/>
            <person name="Bhonagiri V."/>
            <person name="Nash W.E."/>
            <person name="Mardis E.R."/>
            <person name="Wilson R.K."/>
        </authorList>
    </citation>
    <scope>NUCLEOTIDE SEQUENCE [LARGE SCALE GENOMIC DNA]</scope>
    <source>
        <strain evidence="1 2">ATCC 29174</strain>
    </source>
</reference>
<gene>
    <name evidence="1" type="ORF">RUMOBE_01377</name>
</gene>
<evidence type="ECO:0000313" key="2">
    <source>
        <dbReference type="Proteomes" id="UP000006002"/>
    </source>
</evidence>
<reference evidence="1 2" key="2">
    <citation type="submission" date="2007-04" db="EMBL/GenBank/DDBJ databases">
        <title>Draft genome sequence of Ruminococcus obeum (ATCC 29174).</title>
        <authorList>
            <person name="Sudarsanam P."/>
            <person name="Ley R."/>
            <person name="Guruge J."/>
            <person name="Turnbaugh P.J."/>
            <person name="Mahowald M."/>
            <person name="Liep D."/>
            <person name="Gordon J."/>
        </authorList>
    </citation>
    <scope>NUCLEOTIDE SEQUENCE [LARGE SCALE GENOMIC DNA]</scope>
    <source>
        <strain evidence="1 2">ATCC 29174</strain>
    </source>
</reference>
<dbReference type="Proteomes" id="UP000006002">
    <property type="component" value="Unassembled WGS sequence"/>
</dbReference>
<dbReference type="EMBL" id="AAVO02000004">
    <property type="protein sequence ID" value="EDM87957.1"/>
    <property type="molecule type" value="Genomic_DNA"/>
</dbReference>
<comment type="caution">
    <text evidence="1">The sequence shown here is derived from an EMBL/GenBank/DDBJ whole genome shotgun (WGS) entry which is preliminary data.</text>
</comment>
<organism evidence="1 2">
    <name type="scientific">Blautia obeum ATCC 29174</name>
    <dbReference type="NCBI Taxonomy" id="411459"/>
    <lineage>
        <taxon>Bacteria</taxon>
        <taxon>Bacillati</taxon>
        <taxon>Bacillota</taxon>
        <taxon>Clostridia</taxon>
        <taxon>Lachnospirales</taxon>
        <taxon>Lachnospiraceae</taxon>
        <taxon>Blautia</taxon>
    </lineage>
</organism>
<dbReference type="AlphaFoldDB" id="A5ZQV0"/>
<dbReference type="RefSeq" id="WP_005427346.1">
    <property type="nucleotide sequence ID" value="NZ_DS264339.1"/>
</dbReference>
<protein>
    <submittedName>
        <fullName evidence="1">Uncharacterized protein</fullName>
    </submittedName>
</protein>
<evidence type="ECO:0000313" key="1">
    <source>
        <dbReference type="EMBL" id="EDM87957.1"/>
    </source>
</evidence>
<sequence length="74" mass="8788">MNENDNKYVNEVLKKLNELNAVERFPMNDRGSADLFATVFMDVSRYNPTKKDWMYYDGTRWVADQEGMRAKKKC</sequence>
<accession>A5ZQV0</accession>